<dbReference type="EnsemblFungi" id="PTTG_10193-t43_1">
    <property type="protein sequence ID" value="PTTG_10193-t43_1-p1"/>
    <property type="gene ID" value="PTTG_10193"/>
</dbReference>
<dbReference type="EMBL" id="ADAS02000031">
    <property type="protein sequence ID" value="OAV95240.1"/>
    <property type="molecule type" value="Genomic_DNA"/>
</dbReference>
<organism evidence="1">
    <name type="scientific">Puccinia triticina (isolate 1-1 / race 1 (BBBD))</name>
    <name type="common">Brown leaf rust fungus</name>
    <dbReference type="NCBI Taxonomy" id="630390"/>
    <lineage>
        <taxon>Eukaryota</taxon>
        <taxon>Fungi</taxon>
        <taxon>Dikarya</taxon>
        <taxon>Basidiomycota</taxon>
        <taxon>Pucciniomycotina</taxon>
        <taxon>Pucciniomycetes</taxon>
        <taxon>Pucciniales</taxon>
        <taxon>Pucciniaceae</taxon>
        <taxon>Puccinia</taxon>
    </lineage>
</organism>
<protein>
    <recommendedName>
        <fullName evidence="4">DUF4219 domain-containing protein</fullName>
    </recommendedName>
</protein>
<evidence type="ECO:0000313" key="1">
    <source>
        <dbReference type="EMBL" id="OAV95240.1"/>
    </source>
</evidence>
<keyword evidence="3" id="KW-1185">Reference proteome</keyword>
<dbReference type="OMA" id="FTMINCT"/>
<dbReference type="VEuPathDB" id="FungiDB:PTTG_10193"/>
<reference evidence="1" key="2">
    <citation type="submission" date="2016-05" db="EMBL/GenBank/DDBJ databases">
        <title>Comparative analysis highlights variable genome content of wheat rusts and divergence of the mating loci.</title>
        <authorList>
            <person name="Cuomo C.A."/>
            <person name="Bakkeren G."/>
            <person name="Szabo L."/>
            <person name="Khalil H."/>
            <person name="Joly D."/>
            <person name="Goldberg J."/>
            <person name="Young S."/>
            <person name="Zeng Q."/>
            <person name="Fellers J."/>
        </authorList>
    </citation>
    <scope>NUCLEOTIDE SEQUENCE [LARGE SCALE GENOMIC DNA]</scope>
    <source>
        <strain evidence="1">1-1 BBBD Race 1</strain>
    </source>
</reference>
<dbReference type="AlphaFoldDB" id="A0A0C4FAF2"/>
<accession>A0A0C4FAF2</accession>
<proteinExistence type="predicted"/>
<gene>
    <name evidence="1" type="ORF">PTTG_10193</name>
</gene>
<sequence>MGNSSDSSNNDKTSCAMLKRLDRHNWSTWKKRFENVITAKGYEEIMNNDWIKVNNKTPEYRKMLAWCMNKLFSAVKEELHPVLLANNSNIYAAMDALANACGEKSILTLCNKLFTMINCTYFPGLSLSQHLNI</sequence>
<reference evidence="2" key="4">
    <citation type="submission" date="2025-05" db="UniProtKB">
        <authorList>
            <consortium name="EnsemblFungi"/>
        </authorList>
    </citation>
    <scope>IDENTIFICATION</scope>
    <source>
        <strain evidence="2">isolate 1-1 / race 1 (BBBD)</strain>
    </source>
</reference>
<reference evidence="1" key="1">
    <citation type="submission" date="2009-11" db="EMBL/GenBank/DDBJ databases">
        <authorList>
            <consortium name="The Broad Institute Genome Sequencing Platform"/>
            <person name="Ward D."/>
            <person name="Feldgarden M."/>
            <person name="Earl A."/>
            <person name="Young S.K."/>
            <person name="Zeng Q."/>
            <person name="Koehrsen M."/>
            <person name="Alvarado L."/>
            <person name="Berlin A."/>
            <person name="Bochicchio J."/>
            <person name="Borenstein D."/>
            <person name="Chapman S.B."/>
            <person name="Chen Z."/>
            <person name="Engels R."/>
            <person name="Freedman E."/>
            <person name="Gellesch M."/>
            <person name="Goldberg J."/>
            <person name="Griggs A."/>
            <person name="Gujja S."/>
            <person name="Heilman E."/>
            <person name="Heiman D."/>
            <person name="Hepburn T."/>
            <person name="Howarth C."/>
            <person name="Jen D."/>
            <person name="Larson L."/>
            <person name="Lewis B."/>
            <person name="Mehta T."/>
            <person name="Park D."/>
            <person name="Pearson M."/>
            <person name="Roberts A."/>
            <person name="Saif S."/>
            <person name="Shea T."/>
            <person name="Shenoy N."/>
            <person name="Sisk P."/>
            <person name="Stolte C."/>
            <person name="Sykes S."/>
            <person name="Thomson T."/>
            <person name="Walk T."/>
            <person name="White J."/>
            <person name="Yandava C."/>
            <person name="Izard J."/>
            <person name="Baranova O.V."/>
            <person name="Blanton J.M."/>
            <person name="Tanner A.C."/>
            <person name="Dewhirst F.E."/>
            <person name="Haas B."/>
            <person name="Nusbaum C."/>
            <person name="Birren B."/>
        </authorList>
    </citation>
    <scope>NUCLEOTIDE SEQUENCE [LARGE SCALE GENOMIC DNA]</scope>
    <source>
        <strain evidence="1">1-1 BBBD Race 1</strain>
    </source>
</reference>
<evidence type="ECO:0000313" key="3">
    <source>
        <dbReference type="Proteomes" id="UP000005240"/>
    </source>
</evidence>
<dbReference type="OrthoDB" id="2504905at2759"/>
<reference evidence="2 3" key="3">
    <citation type="journal article" date="2017" name="G3 (Bethesda)">
        <title>Comparative analysis highlights variable genome content of wheat rusts and divergence of the mating loci.</title>
        <authorList>
            <person name="Cuomo C.A."/>
            <person name="Bakkeren G."/>
            <person name="Khalil H.B."/>
            <person name="Panwar V."/>
            <person name="Joly D."/>
            <person name="Linning R."/>
            <person name="Sakthikumar S."/>
            <person name="Song X."/>
            <person name="Adiconis X."/>
            <person name="Fan L."/>
            <person name="Goldberg J.M."/>
            <person name="Levin J.Z."/>
            <person name="Young S."/>
            <person name="Zeng Q."/>
            <person name="Anikster Y."/>
            <person name="Bruce M."/>
            <person name="Wang M."/>
            <person name="Yin C."/>
            <person name="McCallum B."/>
            <person name="Szabo L.J."/>
            <person name="Hulbert S."/>
            <person name="Chen X."/>
            <person name="Fellers J.P."/>
        </authorList>
    </citation>
    <scope>NUCLEOTIDE SEQUENCE</scope>
    <source>
        <strain evidence="3">Isolate 1-1 / race 1 (BBBD)</strain>
        <strain evidence="2">isolate 1-1 / race 1 (BBBD)</strain>
    </source>
</reference>
<name>A0A0C4FAF2_PUCT1</name>
<evidence type="ECO:0008006" key="4">
    <source>
        <dbReference type="Google" id="ProtNLM"/>
    </source>
</evidence>
<dbReference type="Proteomes" id="UP000005240">
    <property type="component" value="Unassembled WGS sequence"/>
</dbReference>
<evidence type="ECO:0000313" key="2">
    <source>
        <dbReference type="EnsemblFungi" id="PTTG_10193-t43_1-p1"/>
    </source>
</evidence>
<dbReference type="STRING" id="630390.A0A0C4FAF2"/>